<dbReference type="Proteomes" id="UP000587702">
    <property type="component" value="Unassembled WGS sequence"/>
</dbReference>
<dbReference type="Proteomes" id="UP000563820">
    <property type="component" value="Unassembled WGS sequence"/>
</dbReference>
<dbReference type="Proteomes" id="UP000549797">
    <property type="component" value="Unassembled WGS sequence"/>
</dbReference>
<evidence type="ECO:0000313" key="14">
    <source>
        <dbReference type="Proteomes" id="UP000587702"/>
    </source>
</evidence>
<reference evidence="3" key="2">
    <citation type="submission" date="2020-06" db="EMBL/GenBank/DDBJ databases">
        <authorList>
            <person name="Wang Y."/>
        </authorList>
    </citation>
    <scope>NUCLEOTIDE SEQUENCE</scope>
    <source>
        <strain evidence="6">D1a</strain>
        <strain evidence="1">L14</strain>
        <strain evidence="3">L15a</strain>
        <strain evidence="7">L19a</strain>
        <strain evidence="2">T1L11</strain>
        <strain evidence="5">T1L9</strain>
        <strain evidence="4">T3L1</strain>
    </source>
</reference>
<dbReference type="EMBL" id="JACATE010000018">
    <property type="protein sequence ID" value="NWJ29271.1"/>
    <property type="molecule type" value="Genomic_DNA"/>
</dbReference>
<evidence type="ECO:0000313" key="5">
    <source>
        <dbReference type="EMBL" id="NWK01449.1"/>
    </source>
</evidence>
<evidence type="ECO:0000313" key="4">
    <source>
        <dbReference type="EMBL" id="NWJ84362.1"/>
    </source>
</evidence>
<organism evidence="3 13">
    <name type="scientific">Marine Group I thaumarchaeote</name>
    <dbReference type="NCBI Taxonomy" id="2511932"/>
    <lineage>
        <taxon>Archaea</taxon>
        <taxon>Nitrososphaerota</taxon>
        <taxon>Marine Group I</taxon>
    </lineage>
</organism>
<protein>
    <submittedName>
        <fullName evidence="3">Uncharacterized protein</fullName>
    </submittedName>
</protein>
<evidence type="ECO:0000313" key="9">
    <source>
        <dbReference type="Proteomes" id="UP000535457"/>
    </source>
</evidence>
<comment type="caution">
    <text evidence="3">The sequence shown here is derived from an EMBL/GenBank/DDBJ whole genome shotgun (WGS) entry which is preliminary data.</text>
</comment>
<evidence type="ECO:0000313" key="7">
    <source>
        <dbReference type="EMBL" id="NWK13922.1"/>
    </source>
</evidence>
<dbReference type="EMBL" id="JACATD010000007">
    <property type="protein sequence ID" value="NWK01449.1"/>
    <property type="molecule type" value="Genomic_DNA"/>
</dbReference>
<evidence type="ECO:0000313" key="2">
    <source>
        <dbReference type="EMBL" id="NWJ29271.1"/>
    </source>
</evidence>
<evidence type="ECO:0000313" key="6">
    <source>
        <dbReference type="EMBL" id="NWK09453.1"/>
    </source>
</evidence>
<dbReference type="AlphaFoldDB" id="A0A7K4MVJ7"/>
<dbReference type="Proteomes" id="UP000547822">
    <property type="component" value="Unassembled WGS sequence"/>
</dbReference>
<dbReference type="Proteomes" id="UP000535457">
    <property type="component" value="Unassembled WGS sequence"/>
</dbReference>
<gene>
    <name evidence="5" type="ORF">HX840_06075</name>
    <name evidence="2" type="ORF">HX848_07845</name>
    <name evidence="6" type="ORF">HX852_06720</name>
    <name evidence="7" type="ORF">HX853_04720</name>
    <name evidence="4" type="ORF">HX854_06530</name>
    <name evidence="3" type="ORF">HX858_07345</name>
    <name evidence="1" type="ORF">HX860_06655</name>
</gene>
<dbReference type="EMBL" id="JACATC010000007">
    <property type="protein sequence ID" value="NWJ84362.1"/>
    <property type="molecule type" value="Genomic_DNA"/>
</dbReference>
<dbReference type="Proteomes" id="UP000520052">
    <property type="component" value="Unassembled WGS sequence"/>
</dbReference>
<reference evidence="8 9" key="1">
    <citation type="journal article" date="2019" name="Environ. Microbiol.">
        <title>Genomics insights into ecotype formation of ammonia-oxidizing archaea in the deep ocean.</title>
        <authorList>
            <person name="Wang Y."/>
            <person name="Huang J.M."/>
            <person name="Cui G.J."/>
            <person name="Nunoura T."/>
            <person name="Takaki Y."/>
            <person name="Li W.L."/>
            <person name="Li J."/>
            <person name="Gao Z.M."/>
            <person name="Takai K."/>
            <person name="Zhang A.Q."/>
            <person name="Stepanauskas R."/>
        </authorList>
    </citation>
    <scope>NUCLEOTIDE SEQUENCE [LARGE SCALE GENOMIC DNA]</scope>
    <source>
        <strain evidence="6 11">D1a</strain>
        <strain evidence="1 14">L14</strain>
        <strain evidence="3 13">L15a</strain>
        <strain evidence="7 9">L19a</strain>
        <strain evidence="2 12">T1L11</strain>
        <strain evidence="5 10">T1L9</strain>
        <strain evidence="4 8">T3L1</strain>
    </source>
</reference>
<sequence>MQEEPNPIKDYLFDYLSRSDEKIQKLISNEKFSEIIEDVIANCYDKIITLGEKDESIGVLATGLLHFLLTNALLNSQRKIEYNGIEIDIVIPDLKTLEKDPKQTLIICIPKTSNKGEIEQRLTELYKIQPEKQNVWLILSQKFDFENRTYIIEKDNQTFSKIIFDITQFVNVQGQNKFKILRI</sequence>
<evidence type="ECO:0000313" key="10">
    <source>
        <dbReference type="Proteomes" id="UP000547822"/>
    </source>
</evidence>
<dbReference type="EMBL" id="JACATI010000008">
    <property type="protein sequence ID" value="NWJ20725.1"/>
    <property type="molecule type" value="Genomic_DNA"/>
</dbReference>
<name>A0A7K4MVJ7_9ARCH</name>
<dbReference type="EMBL" id="JACATG010000005">
    <property type="protein sequence ID" value="NWK13922.1"/>
    <property type="molecule type" value="Genomic_DNA"/>
</dbReference>
<proteinExistence type="predicted"/>
<evidence type="ECO:0000313" key="1">
    <source>
        <dbReference type="EMBL" id="NWJ20725.1"/>
    </source>
</evidence>
<evidence type="ECO:0000313" key="3">
    <source>
        <dbReference type="EMBL" id="NWJ57549.1"/>
    </source>
</evidence>
<evidence type="ECO:0000313" key="13">
    <source>
        <dbReference type="Proteomes" id="UP000575480"/>
    </source>
</evidence>
<dbReference type="Proteomes" id="UP000575480">
    <property type="component" value="Unassembled WGS sequence"/>
</dbReference>
<dbReference type="EMBL" id="JACATH010000007">
    <property type="protein sequence ID" value="NWJ57549.1"/>
    <property type="molecule type" value="Genomic_DNA"/>
</dbReference>
<accession>A0A7K4MVJ7</accession>
<evidence type="ECO:0000313" key="8">
    <source>
        <dbReference type="Proteomes" id="UP000520052"/>
    </source>
</evidence>
<dbReference type="EMBL" id="JACATJ010000011">
    <property type="protein sequence ID" value="NWK09453.1"/>
    <property type="molecule type" value="Genomic_DNA"/>
</dbReference>
<evidence type="ECO:0000313" key="12">
    <source>
        <dbReference type="Proteomes" id="UP000563820"/>
    </source>
</evidence>
<evidence type="ECO:0000313" key="11">
    <source>
        <dbReference type="Proteomes" id="UP000549797"/>
    </source>
</evidence>